<name>F0Y1R0_AURAN</name>
<keyword evidence="12" id="KW-1185">Reference proteome</keyword>
<dbReference type="OrthoDB" id="44467at2759"/>
<dbReference type="Proteomes" id="UP000002729">
    <property type="component" value="Unassembled WGS sequence"/>
</dbReference>
<proteinExistence type="inferred from homology"/>
<dbReference type="EMBL" id="GL833123">
    <property type="protein sequence ID" value="EGB10865.1"/>
    <property type="molecule type" value="Genomic_DNA"/>
</dbReference>
<feature type="repeat" description="Solcar" evidence="9">
    <location>
        <begin position="198"/>
        <end position="283"/>
    </location>
</feature>
<dbReference type="Pfam" id="PF00153">
    <property type="entry name" value="Mito_carr"/>
    <property type="match status" value="3"/>
</dbReference>
<organism evidence="12">
    <name type="scientific">Aureococcus anophagefferens</name>
    <name type="common">Harmful bloom alga</name>
    <dbReference type="NCBI Taxonomy" id="44056"/>
    <lineage>
        <taxon>Eukaryota</taxon>
        <taxon>Sar</taxon>
        <taxon>Stramenopiles</taxon>
        <taxon>Ochrophyta</taxon>
        <taxon>Pelagophyceae</taxon>
        <taxon>Pelagomonadales</taxon>
        <taxon>Pelagomonadaceae</taxon>
        <taxon>Aureococcus</taxon>
    </lineage>
</organism>
<feature type="repeat" description="Solcar" evidence="9">
    <location>
        <begin position="107"/>
        <end position="189"/>
    </location>
</feature>
<dbReference type="InterPro" id="IPR049563">
    <property type="entry name" value="TXTP-like"/>
</dbReference>
<evidence type="ECO:0000313" key="12">
    <source>
        <dbReference type="Proteomes" id="UP000002729"/>
    </source>
</evidence>
<dbReference type="PANTHER" id="PTHR45788:SF4">
    <property type="entry name" value="TRICARBOXYLATE TRANSPORT PROTEIN, MITOCHONDRIAL"/>
    <property type="match status" value="1"/>
</dbReference>
<evidence type="ECO:0000313" key="11">
    <source>
        <dbReference type="EMBL" id="EGB10865.1"/>
    </source>
</evidence>
<dbReference type="OMA" id="AWYAGCT"/>
<sequence>MAAPKKKTTSISLAAGCVAGAVECCCTWPMEYIKTQLQSFRTVKGGPAPPFTGIGSGLAYTVRTTGALSLYNGLAPVLAFSAPKAGVRFGANTHFRNALADPDTGKVSMGASFLAGLGAGVCEATLAVTPQETLKTKLINLNMGLADGVPHLLRTEGPAGLYAGWFSTCLKQGGNQGSRFFYMAQWRLFMAGDAEAKLPRHVTFAGGLGAGLFSVVCTSPFDVVKTRMQSTGAKAYASTADCFRQIAANEGPRAFFSGAAARAARVVPGQGIIFLAVDVIYDAIAAAVEPRAR</sequence>
<gene>
    <name evidence="11" type="ORF">AURANDRAFT_22357</name>
</gene>
<dbReference type="GO" id="GO:0006843">
    <property type="term" value="P:mitochondrial citrate transmembrane transport"/>
    <property type="evidence" value="ECO:0007669"/>
    <property type="project" value="TreeGrafter"/>
</dbReference>
<dbReference type="KEGG" id="aaf:AURANDRAFT_22357"/>
<evidence type="ECO:0000256" key="4">
    <source>
        <dbReference type="ARBA" id="ARBA00022692"/>
    </source>
</evidence>
<comment type="similarity">
    <text evidence="2 10">Belongs to the mitochondrial carrier (TC 2.A.29) family.</text>
</comment>
<evidence type="ECO:0000256" key="10">
    <source>
        <dbReference type="RuleBase" id="RU000488"/>
    </source>
</evidence>
<dbReference type="InParanoid" id="F0Y1R0"/>
<comment type="subcellular location">
    <subcellularLocation>
        <location evidence="1">Mitochondrion membrane</location>
        <topology evidence="1">Multi-pass membrane protein</topology>
    </subcellularLocation>
</comment>
<protein>
    <recommendedName>
        <fullName evidence="13">Mitochondrial carrier protein</fullName>
    </recommendedName>
</protein>
<dbReference type="GeneID" id="20219599"/>
<evidence type="ECO:0000256" key="8">
    <source>
        <dbReference type="ARBA" id="ARBA00023136"/>
    </source>
</evidence>
<keyword evidence="6" id="KW-1133">Transmembrane helix</keyword>
<evidence type="ECO:0000256" key="1">
    <source>
        <dbReference type="ARBA" id="ARBA00004225"/>
    </source>
</evidence>
<accession>F0Y1R0</accession>
<dbReference type="AlphaFoldDB" id="F0Y1R0"/>
<reference evidence="11 12" key="1">
    <citation type="journal article" date="2011" name="Proc. Natl. Acad. Sci. U.S.A.">
        <title>Niche of harmful alga Aureococcus anophagefferens revealed through ecogenomics.</title>
        <authorList>
            <person name="Gobler C.J."/>
            <person name="Berry D.L."/>
            <person name="Dyhrman S.T."/>
            <person name="Wilhelm S.W."/>
            <person name="Salamov A."/>
            <person name="Lobanov A.V."/>
            <person name="Zhang Y."/>
            <person name="Collier J.L."/>
            <person name="Wurch L.L."/>
            <person name="Kustka A.B."/>
            <person name="Dill B.D."/>
            <person name="Shah M."/>
            <person name="VerBerkmoes N.C."/>
            <person name="Kuo A."/>
            <person name="Terry A."/>
            <person name="Pangilinan J."/>
            <person name="Lindquist E.A."/>
            <person name="Lucas S."/>
            <person name="Paulsen I.T."/>
            <person name="Hattenrath-Lehmann T.K."/>
            <person name="Talmage S.C."/>
            <person name="Walker E.A."/>
            <person name="Koch F."/>
            <person name="Burson A.M."/>
            <person name="Marcoval M.A."/>
            <person name="Tang Y.Z."/>
            <person name="Lecleir G.R."/>
            <person name="Coyne K.J."/>
            <person name="Berg G.M."/>
            <person name="Bertrand E.M."/>
            <person name="Saito M.A."/>
            <person name="Gladyshev V.N."/>
            <person name="Grigoriev I.V."/>
        </authorList>
    </citation>
    <scope>NUCLEOTIDE SEQUENCE [LARGE SCALE GENOMIC DNA]</scope>
    <source>
        <strain evidence="12">CCMP 1984</strain>
    </source>
</reference>
<dbReference type="InterPro" id="IPR018108">
    <property type="entry name" value="MCP_transmembrane"/>
</dbReference>
<dbReference type="GO" id="GO:0031966">
    <property type="term" value="C:mitochondrial membrane"/>
    <property type="evidence" value="ECO:0007669"/>
    <property type="project" value="UniProtKB-SubCell"/>
</dbReference>
<evidence type="ECO:0000256" key="2">
    <source>
        <dbReference type="ARBA" id="ARBA00006375"/>
    </source>
</evidence>
<dbReference type="Gene3D" id="1.50.40.10">
    <property type="entry name" value="Mitochondrial carrier domain"/>
    <property type="match status" value="1"/>
</dbReference>
<dbReference type="InterPro" id="IPR023395">
    <property type="entry name" value="MCP_dom_sf"/>
</dbReference>
<dbReference type="PANTHER" id="PTHR45788">
    <property type="entry name" value="SUCCINATE/FUMARATE MITOCHONDRIAL TRANSPORTER-RELATED"/>
    <property type="match status" value="1"/>
</dbReference>
<keyword evidence="3 10" id="KW-0813">Transport</keyword>
<evidence type="ECO:0000256" key="6">
    <source>
        <dbReference type="ARBA" id="ARBA00022989"/>
    </source>
</evidence>
<dbReference type="SUPFAM" id="SSF103506">
    <property type="entry name" value="Mitochondrial carrier"/>
    <property type="match status" value="1"/>
</dbReference>
<dbReference type="PROSITE" id="PS50920">
    <property type="entry name" value="SOLCAR"/>
    <property type="match status" value="3"/>
</dbReference>
<evidence type="ECO:0000256" key="3">
    <source>
        <dbReference type="ARBA" id="ARBA00022448"/>
    </source>
</evidence>
<keyword evidence="4 9" id="KW-0812">Transmembrane</keyword>
<keyword evidence="5" id="KW-0677">Repeat</keyword>
<dbReference type="RefSeq" id="XP_009034443.1">
    <property type="nucleotide sequence ID" value="XM_009036195.1"/>
</dbReference>
<evidence type="ECO:0000256" key="9">
    <source>
        <dbReference type="PROSITE-ProRule" id="PRU00282"/>
    </source>
</evidence>
<keyword evidence="8 9" id="KW-0472">Membrane</keyword>
<evidence type="ECO:0000256" key="7">
    <source>
        <dbReference type="ARBA" id="ARBA00023128"/>
    </source>
</evidence>
<keyword evidence="7" id="KW-0496">Mitochondrion</keyword>
<feature type="repeat" description="Solcar" evidence="9">
    <location>
        <begin position="7"/>
        <end position="98"/>
    </location>
</feature>
<dbReference type="eggNOG" id="KOG0756">
    <property type="taxonomic scope" value="Eukaryota"/>
</dbReference>
<evidence type="ECO:0008006" key="13">
    <source>
        <dbReference type="Google" id="ProtNLM"/>
    </source>
</evidence>
<dbReference type="GO" id="GO:0071913">
    <property type="term" value="F:citrate secondary active transmembrane transporter activity"/>
    <property type="evidence" value="ECO:0007669"/>
    <property type="project" value="TreeGrafter"/>
</dbReference>
<evidence type="ECO:0000256" key="5">
    <source>
        <dbReference type="ARBA" id="ARBA00022737"/>
    </source>
</evidence>